<reference evidence="2 4" key="1">
    <citation type="submission" date="2021-11" db="EMBL/GenBank/DDBJ databases">
        <authorList>
            <person name="Islam A."/>
            <person name="Islam S."/>
            <person name="Flora M.S."/>
            <person name="Rahman M."/>
            <person name="Ziaur R.M."/>
            <person name="Epstein J.H."/>
            <person name="Hassan M."/>
            <person name="Klassen M."/>
            <person name="Woodard K."/>
            <person name="Webb A."/>
            <person name="Webby R.J."/>
            <person name="El Zowalaty M.E."/>
        </authorList>
    </citation>
    <scope>NUCLEOTIDE SEQUENCE</scope>
    <source>
        <strain evidence="3">Pbs1</strain>
        <strain evidence="2">Pbs3</strain>
    </source>
</reference>
<sequence length="139" mass="16092">MTAKKVEEENTRQEILRRRRWNTCKHSAISRHNRCRSKNKCYARWKNNGDTSKNNIGCHRPQTVELQERKLESLAEAVELQMHGNMGRFAQSESSNYERKSTKAPAKTVVAGTMMPVPPVYRGSSEKEKGRLWTATRFP</sequence>
<dbReference type="Proteomes" id="UP001160483">
    <property type="component" value="Unassembled WGS sequence"/>
</dbReference>
<evidence type="ECO:0000313" key="4">
    <source>
        <dbReference type="Proteomes" id="UP001158986"/>
    </source>
</evidence>
<proteinExistence type="predicted"/>
<organism evidence="2 5">
    <name type="scientific">Peronospora belbahrii</name>
    <dbReference type="NCBI Taxonomy" id="622444"/>
    <lineage>
        <taxon>Eukaryota</taxon>
        <taxon>Sar</taxon>
        <taxon>Stramenopiles</taxon>
        <taxon>Oomycota</taxon>
        <taxon>Peronosporomycetes</taxon>
        <taxon>Peronosporales</taxon>
        <taxon>Peronosporaceae</taxon>
        <taxon>Peronospora</taxon>
    </lineage>
</organism>
<evidence type="ECO:0000313" key="2">
    <source>
        <dbReference type="EMBL" id="CAH0479715.1"/>
    </source>
</evidence>
<evidence type="ECO:0000256" key="1">
    <source>
        <dbReference type="SAM" id="MobiDB-lite"/>
    </source>
</evidence>
<keyword evidence="4" id="KW-1185">Reference proteome</keyword>
<evidence type="ECO:0000313" key="5">
    <source>
        <dbReference type="Proteomes" id="UP001160483"/>
    </source>
</evidence>
<accession>A0AAU9L4N0</accession>
<evidence type="ECO:0008006" key="6">
    <source>
        <dbReference type="Google" id="ProtNLM"/>
    </source>
</evidence>
<dbReference type="EMBL" id="CAKLCB010000228">
    <property type="protein sequence ID" value="CAH0517099.1"/>
    <property type="molecule type" value="Genomic_DNA"/>
</dbReference>
<comment type="caution">
    <text evidence="2">The sequence shown here is derived from an EMBL/GenBank/DDBJ whole genome shotgun (WGS) entry which is preliminary data.</text>
</comment>
<protein>
    <recommendedName>
        <fullName evidence="6">Dof-type domain-containing protein</fullName>
    </recommendedName>
</protein>
<gene>
    <name evidence="3" type="ORF">PBS001_LOCUS3726</name>
    <name evidence="2" type="ORF">PBS003_LOCUS6349</name>
</gene>
<dbReference type="Proteomes" id="UP001158986">
    <property type="component" value="Unassembled WGS sequence"/>
</dbReference>
<dbReference type="EMBL" id="CAKKTJ010000320">
    <property type="protein sequence ID" value="CAH0479715.1"/>
    <property type="molecule type" value="Genomic_DNA"/>
</dbReference>
<evidence type="ECO:0000313" key="3">
    <source>
        <dbReference type="EMBL" id="CAH0517099.1"/>
    </source>
</evidence>
<dbReference type="AlphaFoldDB" id="A0AAU9L4N0"/>
<name>A0AAU9L4N0_9STRA</name>
<feature type="region of interest" description="Disordered" evidence="1">
    <location>
        <begin position="89"/>
        <end position="139"/>
    </location>
</feature>